<dbReference type="Proteomes" id="UP000199555">
    <property type="component" value="Unassembled WGS sequence"/>
</dbReference>
<evidence type="ECO:0000313" key="2">
    <source>
        <dbReference type="Proteomes" id="UP000199555"/>
    </source>
</evidence>
<sequence>MNMMIAPYAPSMRLWGDLMHMGIEAQFIMTLRTAGMLGMLPHGKDENRLMVTEKTDACRESLSAAFRSAARGARADQILAAALKPYGRRTRANAKRLARR</sequence>
<reference evidence="2" key="1">
    <citation type="submission" date="2016-10" db="EMBL/GenBank/DDBJ databases">
        <authorList>
            <person name="Varghese N."/>
            <person name="Submissions S."/>
        </authorList>
    </citation>
    <scope>NUCLEOTIDE SEQUENCE [LARGE SCALE GENOMIC DNA]</scope>
    <source>
        <strain evidence="2">CGMCC 1.7655</strain>
    </source>
</reference>
<gene>
    <name evidence="1" type="ORF">SAMN04487971_102110</name>
</gene>
<dbReference type="EMBL" id="FNGE01000002">
    <property type="protein sequence ID" value="SDK64579.1"/>
    <property type="molecule type" value="Genomic_DNA"/>
</dbReference>
<organism evidence="1 2">
    <name type="scientific">Paracoccus chinensis</name>
    <dbReference type="NCBI Taxonomy" id="525640"/>
    <lineage>
        <taxon>Bacteria</taxon>
        <taxon>Pseudomonadati</taxon>
        <taxon>Pseudomonadota</taxon>
        <taxon>Alphaproteobacteria</taxon>
        <taxon>Rhodobacterales</taxon>
        <taxon>Paracoccaceae</taxon>
        <taxon>Paracoccus</taxon>
    </lineage>
</organism>
<accession>A0A1G9DL30</accession>
<proteinExistence type="predicted"/>
<evidence type="ECO:0000313" key="1">
    <source>
        <dbReference type="EMBL" id="SDK64579.1"/>
    </source>
</evidence>
<name>A0A1G9DL30_9RHOB</name>
<protein>
    <recommendedName>
        <fullName evidence="3">Antibiotic ABC transporter</fullName>
    </recommendedName>
</protein>
<dbReference type="OrthoDB" id="7869201at2"/>
<evidence type="ECO:0008006" key="3">
    <source>
        <dbReference type="Google" id="ProtNLM"/>
    </source>
</evidence>
<keyword evidence="2" id="KW-1185">Reference proteome</keyword>
<dbReference type="AlphaFoldDB" id="A0A1G9DL30"/>
<dbReference type="STRING" id="525640.SAMN04487971_102110"/>
<dbReference type="RefSeq" id="WP_090752347.1">
    <property type="nucleotide sequence ID" value="NZ_FNGE01000002.1"/>
</dbReference>